<reference evidence="9 10" key="1">
    <citation type="submission" date="2019-04" db="EMBL/GenBank/DDBJ databases">
        <title>Cohnella sp. nov. isolated from preserved vegetables.</title>
        <authorList>
            <person name="Lin S.-Y."/>
            <person name="Hung M.-H."/>
            <person name="Young C.-C."/>
        </authorList>
    </citation>
    <scope>NUCLEOTIDE SEQUENCE [LARGE SCALE GENOMIC DNA]</scope>
    <source>
        <strain evidence="9 10">CC-MHH1044</strain>
    </source>
</reference>
<evidence type="ECO:0000256" key="5">
    <source>
        <dbReference type="ARBA" id="ARBA00022692"/>
    </source>
</evidence>
<evidence type="ECO:0000256" key="8">
    <source>
        <dbReference type="SAM" id="Phobius"/>
    </source>
</evidence>
<feature type="transmembrane region" description="Helical" evidence="8">
    <location>
        <begin position="184"/>
        <end position="205"/>
    </location>
</feature>
<comment type="subcellular location">
    <subcellularLocation>
        <location evidence="1">Membrane</location>
        <topology evidence="1">Multi-pass membrane protein</topology>
    </subcellularLocation>
</comment>
<evidence type="ECO:0000256" key="2">
    <source>
        <dbReference type="ARBA" id="ARBA00007998"/>
    </source>
</evidence>
<proteinExistence type="inferred from homology"/>
<dbReference type="InterPro" id="IPR004761">
    <property type="entry name" value="Spore_GerAB"/>
</dbReference>
<dbReference type="RefSeq" id="WP_136371685.1">
    <property type="nucleotide sequence ID" value="NZ_SSOB01000028.1"/>
</dbReference>
<protein>
    <submittedName>
        <fullName evidence="9">Uncharacterized protein</fullName>
    </submittedName>
</protein>
<keyword evidence="4" id="KW-0309">Germination</keyword>
<dbReference type="Proteomes" id="UP000310636">
    <property type="component" value="Unassembled WGS sequence"/>
</dbReference>
<dbReference type="GO" id="GO:0016020">
    <property type="term" value="C:membrane"/>
    <property type="evidence" value="ECO:0007669"/>
    <property type="project" value="UniProtKB-SubCell"/>
</dbReference>
<comment type="similarity">
    <text evidence="2">Belongs to the amino acid-polyamine-organocation (APC) superfamily. Spore germination protein (SGP) (TC 2.A.3.9) family.</text>
</comment>
<name>A0A4S4BSY7_9BACL</name>
<gene>
    <name evidence="9" type="ORF">E6C55_20470</name>
</gene>
<feature type="transmembrane region" description="Helical" evidence="8">
    <location>
        <begin position="145"/>
        <end position="164"/>
    </location>
</feature>
<feature type="transmembrane region" description="Helical" evidence="8">
    <location>
        <begin position="112"/>
        <end position="133"/>
    </location>
</feature>
<evidence type="ECO:0000256" key="4">
    <source>
        <dbReference type="ARBA" id="ARBA00022544"/>
    </source>
</evidence>
<dbReference type="OrthoDB" id="2078716at2"/>
<keyword evidence="10" id="KW-1185">Reference proteome</keyword>
<evidence type="ECO:0000256" key="3">
    <source>
        <dbReference type="ARBA" id="ARBA00022448"/>
    </source>
</evidence>
<dbReference type="EMBL" id="SSOB01000028">
    <property type="protein sequence ID" value="THF75881.1"/>
    <property type="molecule type" value="Genomic_DNA"/>
</dbReference>
<keyword evidence="5 8" id="KW-0812">Transmembrane</keyword>
<dbReference type="GO" id="GO:0009847">
    <property type="term" value="P:spore germination"/>
    <property type="evidence" value="ECO:0007669"/>
    <property type="project" value="InterPro"/>
</dbReference>
<organism evidence="9 10">
    <name type="scientific">Cohnella fermenti</name>
    <dbReference type="NCBI Taxonomy" id="2565925"/>
    <lineage>
        <taxon>Bacteria</taxon>
        <taxon>Bacillati</taxon>
        <taxon>Bacillota</taxon>
        <taxon>Bacilli</taxon>
        <taxon>Bacillales</taxon>
        <taxon>Paenibacillaceae</taxon>
        <taxon>Cohnella</taxon>
    </lineage>
</organism>
<feature type="transmembrane region" description="Helical" evidence="8">
    <location>
        <begin position="37"/>
        <end position="58"/>
    </location>
</feature>
<keyword evidence="6 8" id="KW-1133">Transmembrane helix</keyword>
<sequence>MHKVNMSSFQLYVLLFITMNGTGLLTAPGLLARMAGASSWMAPFLAMPVGLVAIWLAVKLNRQFPEDNLVGIAEKVAGPVAGRALSLLYLFYMLSSTGFVLRQFSDFLTNSFLMRTPGTVVSACLLLVGGYAVKQGPELLGRLGTMFLPIFISLSLLVCLPMLWNAHIRYALPLGSAGWESVLSGAYALQLWFPMMTFASFYLPYVGDKRKALAGGIWMVVVNTIWFACTNLFALVVLGPAASGFNYPIMTIVRQVQLSEFVEHIDALVMMGWVLAFFVRIVVCLFGAAVGTARWLGLPNYRPLVYPLAWLLVIVSQWGLRNTQYIPNSTGALCMFYLANAIALPSVLLLLSLLRRVNDRSGETTPAGPS</sequence>
<feature type="transmembrane region" description="Helical" evidence="8">
    <location>
        <begin position="267"/>
        <end position="291"/>
    </location>
</feature>
<evidence type="ECO:0000256" key="7">
    <source>
        <dbReference type="ARBA" id="ARBA00023136"/>
    </source>
</evidence>
<evidence type="ECO:0000313" key="9">
    <source>
        <dbReference type="EMBL" id="THF75881.1"/>
    </source>
</evidence>
<keyword evidence="7 8" id="KW-0472">Membrane</keyword>
<dbReference type="PANTHER" id="PTHR34975">
    <property type="entry name" value="SPORE GERMINATION PROTEIN A2"/>
    <property type="match status" value="1"/>
</dbReference>
<accession>A0A4S4BSY7</accession>
<keyword evidence="3" id="KW-0813">Transport</keyword>
<evidence type="ECO:0000313" key="10">
    <source>
        <dbReference type="Proteomes" id="UP000310636"/>
    </source>
</evidence>
<feature type="transmembrane region" description="Helical" evidence="8">
    <location>
        <begin position="217"/>
        <end position="238"/>
    </location>
</feature>
<feature type="transmembrane region" description="Helical" evidence="8">
    <location>
        <begin position="70"/>
        <end position="92"/>
    </location>
</feature>
<dbReference type="NCBIfam" id="TIGR00912">
    <property type="entry name" value="2A0309"/>
    <property type="match status" value="1"/>
</dbReference>
<dbReference type="Pfam" id="PF03845">
    <property type="entry name" value="Spore_permease"/>
    <property type="match status" value="1"/>
</dbReference>
<dbReference type="PANTHER" id="PTHR34975:SF2">
    <property type="entry name" value="SPORE GERMINATION PROTEIN A2"/>
    <property type="match status" value="1"/>
</dbReference>
<feature type="transmembrane region" description="Helical" evidence="8">
    <location>
        <begin position="12"/>
        <end position="31"/>
    </location>
</feature>
<evidence type="ECO:0000256" key="1">
    <source>
        <dbReference type="ARBA" id="ARBA00004141"/>
    </source>
</evidence>
<comment type="caution">
    <text evidence="9">The sequence shown here is derived from an EMBL/GenBank/DDBJ whole genome shotgun (WGS) entry which is preliminary data.</text>
</comment>
<dbReference type="AlphaFoldDB" id="A0A4S4BSY7"/>
<evidence type="ECO:0000256" key="6">
    <source>
        <dbReference type="ARBA" id="ARBA00022989"/>
    </source>
</evidence>
<feature type="transmembrane region" description="Helical" evidence="8">
    <location>
        <begin position="335"/>
        <end position="354"/>
    </location>
</feature>
<feature type="transmembrane region" description="Helical" evidence="8">
    <location>
        <begin position="303"/>
        <end position="320"/>
    </location>
</feature>